<dbReference type="Proteomes" id="UP001500630">
    <property type="component" value="Unassembled WGS sequence"/>
</dbReference>
<dbReference type="EMBL" id="BAABDQ010000017">
    <property type="protein sequence ID" value="GAA3578032.1"/>
    <property type="molecule type" value="Genomic_DNA"/>
</dbReference>
<reference evidence="2" key="1">
    <citation type="journal article" date="2019" name="Int. J. Syst. Evol. Microbiol.">
        <title>The Global Catalogue of Microorganisms (GCM) 10K type strain sequencing project: providing services to taxonomists for standard genome sequencing and annotation.</title>
        <authorList>
            <consortium name="The Broad Institute Genomics Platform"/>
            <consortium name="The Broad Institute Genome Sequencing Center for Infectious Disease"/>
            <person name="Wu L."/>
            <person name="Ma J."/>
        </authorList>
    </citation>
    <scope>NUCLEOTIDE SEQUENCE [LARGE SCALE GENOMIC DNA]</scope>
    <source>
        <strain evidence="2">JCM 17326</strain>
    </source>
</reference>
<gene>
    <name evidence="1" type="ORF">GCM10022419_069260</name>
</gene>
<keyword evidence="2" id="KW-1185">Reference proteome</keyword>
<proteinExistence type="predicted"/>
<comment type="caution">
    <text evidence="1">The sequence shown here is derived from an EMBL/GenBank/DDBJ whole genome shotgun (WGS) entry which is preliminary data.</text>
</comment>
<evidence type="ECO:0000313" key="1">
    <source>
        <dbReference type="EMBL" id="GAA3578032.1"/>
    </source>
</evidence>
<accession>A0ABP6YBR7</accession>
<organism evidence="1 2">
    <name type="scientific">Nonomuraea rosea</name>
    <dbReference type="NCBI Taxonomy" id="638574"/>
    <lineage>
        <taxon>Bacteria</taxon>
        <taxon>Bacillati</taxon>
        <taxon>Actinomycetota</taxon>
        <taxon>Actinomycetes</taxon>
        <taxon>Streptosporangiales</taxon>
        <taxon>Streptosporangiaceae</taxon>
        <taxon>Nonomuraea</taxon>
    </lineage>
</organism>
<protein>
    <submittedName>
        <fullName evidence="1">Uncharacterized protein</fullName>
    </submittedName>
</protein>
<name>A0ABP6YBR7_9ACTN</name>
<sequence>MPGQKGPLQMRQNGVVEAHDAWEAGLTRPQLGQQVFPDLGFDGAMNVAALSQLPEITWLMHGIETTSPARNAAESFASGGDFGS</sequence>
<evidence type="ECO:0000313" key="2">
    <source>
        <dbReference type="Proteomes" id="UP001500630"/>
    </source>
</evidence>